<organism evidence="2 3">
    <name type="scientific">Kribbella koreensis</name>
    <dbReference type="NCBI Taxonomy" id="57909"/>
    <lineage>
        <taxon>Bacteria</taxon>
        <taxon>Bacillati</taxon>
        <taxon>Actinomycetota</taxon>
        <taxon>Actinomycetes</taxon>
        <taxon>Propionibacteriales</taxon>
        <taxon>Kribbellaceae</taxon>
        <taxon>Kribbella</taxon>
    </lineage>
</organism>
<dbReference type="Proteomes" id="UP001500542">
    <property type="component" value="Unassembled WGS sequence"/>
</dbReference>
<keyword evidence="3" id="KW-1185">Reference proteome</keyword>
<comment type="caution">
    <text evidence="2">The sequence shown here is derived from an EMBL/GenBank/DDBJ whole genome shotgun (WGS) entry which is preliminary data.</text>
</comment>
<name>A0ABN1PCV9_9ACTN</name>
<protein>
    <submittedName>
        <fullName evidence="2">Uncharacterized protein</fullName>
    </submittedName>
</protein>
<dbReference type="EMBL" id="BAAAHK010000002">
    <property type="protein sequence ID" value="GAA0926274.1"/>
    <property type="molecule type" value="Genomic_DNA"/>
</dbReference>
<evidence type="ECO:0000313" key="3">
    <source>
        <dbReference type="Proteomes" id="UP001500542"/>
    </source>
</evidence>
<reference evidence="2 3" key="1">
    <citation type="journal article" date="2019" name="Int. J. Syst. Evol. Microbiol.">
        <title>The Global Catalogue of Microorganisms (GCM) 10K type strain sequencing project: providing services to taxonomists for standard genome sequencing and annotation.</title>
        <authorList>
            <consortium name="The Broad Institute Genomics Platform"/>
            <consortium name="The Broad Institute Genome Sequencing Center for Infectious Disease"/>
            <person name="Wu L."/>
            <person name="Ma J."/>
        </authorList>
    </citation>
    <scope>NUCLEOTIDE SEQUENCE [LARGE SCALE GENOMIC DNA]</scope>
    <source>
        <strain evidence="2 3">JCM 10977</strain>
    </source>
</reference>
<evidence type="ECO:0000256" key="1">
    <source>
        <dbReference type="SAM" id="SignalP"/>
    </source>
</evidence>
<feature type="chain" id="PRO_5046609141" evidence="1">
    <location>
        <begin position="25"/>
        <end position="155"/>
    </location>
</feature>
<evidence type="ECO:0000313" key="2">
    <source>
        <dbReference type="EMBL" id="GAA0926274.1"/>
    </source>
</evidence>
<feature type="signal peptide" evidence="1">
    <location>
        <begin position="1"/>
        <end position="24"/>
    </location>
</feature>
<dbReference type="RefSeq" id="WP_343964580.1">
    <property type="nucleotide sequence ID" value="NZ_BAAAHK010000002.1"/>
</dbReference>
<gene>
    <name evidence="2" type="ORF">GCM10009554_06390</name>
</gene>
<proteinExistence type="predicted"/>
<sequence length="155" mass="15123">MRSKKKIILAAAAVVVIGAGSAFAYWSTTGSGTGTGSTSAGASNLAIAQTTVFTPFYPGDSAQTISGTVTNNAANSAYVNSVTVSIASVTQAAGAVGSCDSTDYTLASPLMSVASDVAAGGTANFTGATLKFNNKAAANQDGCKGATVNLAYASN</sequence>
<keyword evidence="1" id="KW-0732">Signal</keyword>
<accession>A0ABN1PCV9</accession>